<dbReference type="Gene3D" id="3.40.50.2000">
    <property type="entry name" value="Glycogen Phosphorylase B"/>
    <property type="match status" value="2"/>
</dbReference>
<dbReference type="EMBL" id="CP000975">
    <property type="protein sequence ID" value="ACD83943.1"/>
    <property type="molecule type" value="Genomic_DNA"/>
</dbReference>
<reference evidence="6 7" key="1">
    <citation type="journal article" date="2008" name="Biol. Direct">
        <title>Complete genome sequence of the extremely acidophilic methanotroph isolate V4, Methylacidiphilum infernorum, a representative of the bacterial phylum Verrucomicrobia.</title>
        <authorList>
            <person name="Hou S."/>
            <person name="Makarova K.S."/>
            <person name="Saw J.H."/>
            <person name="Senin P."/>
            <person name="Ly B.V."/>
            <person name="Zhou Z."/>
            <person name="Ren Y."/>
            <person name="Wang J."/>
            <person name="Galperin M.Y."/>
            <person name="Omelchenko M.V."/>
            <person name="Wolf Y.I."/>
            <person name="Yutin N."/>
            <person name="Koonin E.V."/>
            <person name="Stott M.B."/>
            <person name="Mountain B.W."/>
            <person name="Crowe M.A."/>
            <person name="Smirnova A.V."/>
            <person name="Dunfield P.F."/>
            <person name="Feng L."/>
            <person name="Wang L."/>
            <person name="Alam M."/>
        </authorList>
    </citation>
    <scope>NUCLEOTIDE SEQUENCE [LARGE SCALE GENOMIC DNA]</scope>
    <source>
        <strain evidence="7">Isolate V4</strain>
    </source>
</reference>
<proteinExistence type="inferred from homology"/>
<evidence type="ECO:0000256" key="5">
    <source>
        <dbReference type="ARBA" id="ARBA00047503"/>
    </source>
</evidence>
<dbReference type="PANTHER" id="PTHR30160:SF7">
    <property type="entry name" value="ADP-HEPTOSE--LPS HEPTOSYLTRANSFERASE 2"/>
    <property type="match status" value="1"/>
</dbReference>
<dbReference type="AlphaFoldDB" id="B3DXZ1"/>
<dbReference type="STRING" id="481448.Minf_1889"/>
<dbReference type="Pfam" id="PF01075">
    <property type="entry name" value="Glyco_transf_9"/>
    <property type="match status" value="1"/>
</dbReference>
<evidence type="ECO:0000256" key="2">
    <source>
        <dbReference type="ARBA" id="ARBA00022679"/>
    </source>
</evidence>
<dbReference type="InterPro" id="IPR002201">
    <property type="entry name" value="Glyco_trans_9"/>
</dbReference>
<evidence type="ECO:0000313" key="6">
    <source>
        <dbReference type="EMBL" id="ACD83943.1"/>
    </source>
</evidence>
<dbReference type="NCBIfam" id="TIGR02195">
    <property type="entry name" value="heptsyl_trn_II"/>
    <property type="match status" value="1"/>
</dbReference>
<dbReference type="SUPFAM" id="SSF53756">
    <property type="entry name" value="UDP-Glycosyltransferase/glycogen phosphorylase"/>
    <property type="match status" value="1"/>
</dbReference>
<dbReference type="InterPro" id="IPR011910">
    <property type="entry name" value="RfaF"/>
</dbReference>
<comment type="catalytic activity">
    <reaction evidence="5">
        <text>an L-alpha-D-Hep-(1-&gt;5)-[alpha-Kdo-(2-&gt;4)]-alpha-Kdo-(2-&gt;6)-lipid A + ADP-L-glycero-beta-D-manno-heptose = an L-alpha-D-Hep-(1-&gt;3)-L-alpha-D-Hep-(1-&gt;5)-[alpha-Kdo-(2-&gt;4)]-alpha-Kdo-(2-&gt;6)-lipid A + ADP + H(+)</text>
        <dbReference type="Rhea" id="RHEA:74071"/>
        <dbReference type="ChEBI" id="CHEBI:15378"/>
        <dbReference type="ChEBI" id="CHEBI:61506"/>
        <dbReference type="ChEBI" id="CHEBI:193068"/>
        <dbReference type="ChEBI" id="CHEBI:193069"/>
        <dbReference type="ChEBI" id="CHEBI:456216"/>
        <dbReference type="EC" id="2.4.99.24"/>
    </reaction>
</comment>
<evidence type="ECO:0000256" key="4">
    <source>
        <dbReference type="ARBA" id="ARBA00044042"/>
    </source>
</evidence>
<dbReference type="GO" id="GO:0008713">
    <property type="term" value="F:ADP-heptose-lipopolysaccharide heptosyltransferase activity"/>
    <property type="evidence" value="ECO:0007669"/>
    <property type="project" value="UniProtKB-EC"/>
</dbReference>
<dbReference type="GO" id="GO:0005829">
    <property type="term" value="C:cytosol"/>
    <property type="evidence" value="ECO:0007669"/>
    <property type="project" value="TreeGrafter"/>
</dbReference>
<evidence type="ECO:0000256" key="3">
    <source>
        <dbReference type="ARBA" id="ARBA00043995"/>
    </source>
</evidence>
<evidence type="ECO:0000256" key="1">
    <source>
        <dbReference type="ARBA" id="ARBA00022676"/>
    </source>
</evidence>
<dbReference type="eggNOG" id="COG0859">
    <property type="taxonomic scope" value="Bacteria"/>
</dbReference>
<keyword evidence="1" id="KW-0328">Glycosyltransferase</keyword>
<keyword evidence="2 6" id="KW-0808">Transferase</keyword>
<dbReference type="PANTHER" id="PTHR30160">
    <property type="entry name" value="TETRAACYLDISACCHARIDE 4'-KINASE-RELATED"/>
    <property type="match status" value="1"/>
</dbReference>
<dbReference type="EC" id="2.4.99.24" evidence="4"/>
<dbReference type="KEGG" id="min:Minf_1889"/>
<dbReference type="HOGENOM" id="CLU_038371_0_0_0"/>
<name>B3DXZ1_METI4</name>
<dbReference type="GO" id="GO:0009244">
    <property type="term" value="P:lipopolysaccharide core region biosynthetic process"/>
    <property type="evidence" value="ECO:0007669"/>
    <property type="project" value="TreeGrafter"/>
</dbReference>
<gene>
    <name evidence="6" type="primary">rfaF</name>
    <name evidence="6" type="ordered locus">Minf_1889</name>
</gene>
<accession>B3DXZ1</accession>
<comment type="similarity">
    <text evidence="3">Belongs to the glycosyltransferase 9 family.</text>
</comment>
<dbReference type="Proteomes" id="UP000009149">
    <property type="component" value="Chromosome"/>
</dbReference>
<protein>
    <recommendedName>
        <fullName evidence="4">lipopolysaccharide heptosyltransferase II</fullName>
        <ecNumber evidence="4">2.4.99.24</ecNumber>
    </recommendedName>
</protein>
<dbReference type="CDD" id="cd03789">
    <property type="entry name" value="GT9_LPS_heptosyltransferase"/>
    <property type="match status" value="1"/>
</dbReference>
<dbReference type="CAZy" id="GT9">
    <property type="family name" value="Glycosyltransferase Family 9"/>
</dbReference>
<sequence length="339" mass="38283">MQKDVKKHHRDFEPLSGPLLIRSPNWLGDAVMSMPAVKGIKEIDRSISLVVATPRKISYLWSLCPFVDEVLEIEHSKNIFENVKKLRKKKMDRAILFTRSVRTALECKLAGIPKIIGFGRTDQSFFLDKRVLLSQDLETLHQSQIYIRLAQSLGAKKDTYSYPFLKLPAQWKKTPQPIIVSVCPGAEYGPAKRWFPSSFAWVCQRLKEKYGCHIQILGGEKDKTVCSELEQAVQEAENLAGRTTLAEFMERIYSSHLLLCNDSGAMHVGSLLNTPTIAIFGSTDPRRTAPIGGCFRVIYEKVQCSPCFLRRCPIDMPCMRAVKPQDVLHVCEELLSLGG</sequence>
<evidence type="ECO:0000313" key="7">
    <source>
        <dbReference type="Proteomes" id="UP000009149"/>
    </source>
</evidence>
<dbReference type="InterPro" id="IPR051199">
    <property type="entry name" value="LPS_LOS_Heptosyltrfase"/>
</dbReference>
<organism evidence="6 7">
    <name type="scientific">Methylacidiphilum infernorum (isolate V4)</name>
    <name type="common">Methylokorus infernorum (strain V4)</name>
    <dbReference type="NCBI Taxonomy" id="481448"/>
    <lineage>
        <taxon>Bacteria</taxon>
        <taxon>Pseudomonadati</taxon>
        <taxon>Verrucomicrobiota</taxon>
        <taxon>Methylacidiphilae</taxon>
        <taxon>Methylacidiphilales</taxon>
        <taxon>Methylacidiphilaceae</taxon>
        <taxon>Methylacidiphilum (ex Ratnadevi et al. 2023)</taxon>
    </lineage>
</organism>